<evidence type="ECO:0000313" key="3">
    <source>
        <dbReference type="Proteomes" id="UP000030671"/>
    </source>
</evidence>
<dbReference type="EMBL" id="KI925463">
    <property type="protein sequence ID" value="ETW77632.1"/>
    <property type="molecule type" value="Genomic_DNA"/>
</dbReference>
<protein>
    <recommendedName>
        <fullName evidence="1">Tautomerase cis-CaaD-like domain-containing protein</fullName>
    </recommendedName>
</protein>
<dbReference type="RefSeq" id="XP_009551111.1">
    <property type="nucleotide sequence ID" value="XM_009552816.1"/>
</dbReference>
<evidence type="ECO:0000313" key="2">
    <source>
        <dbReference type="EMBL" id="ETW77632.1"/>
    </source>
</evidence>
<organism evidence="2 3">
    <name type="scientific">Heterobasidion irregulare (strain TC 32-1)</name>
    <dbReference type="NCBI Taxonomy" id="747525"/>
    <lineage>
        <taxon>Eukaryota</taxon>
        <taxon>Fungi</taxon>
        <taxon>Dikarya</taxon>
        <taxon>Basidiomycota</taxon>
        <taxon>Agaricomycotina</taxon>
        <taxon>Agaricomycetes</taxon>
        <taxon>Russulales</taxon>
        <taxon>Bondarzewiaceae</taxon>
        <taxon>Heterobasidion</taxon>
        <taxon>Heterobasidion annosum species complex</taxon>
    </lineage>
</organism>
<dbReference type="SUPFAM" id="SSF55331">
    <property type="entry name" value="Tautomerase/MIF"/>
    <property type="match status" value="1"/>
</dbReference>
<reference evidence="2 3" key="1">
    <citation type="journal article" date="2012" name="New Phytol.">
        <title>Insight into trade-off between wood decay and parasitism from the genome of a fungal forest pathogen.</title>
        <authorList>
            <person name="Olson A."/>
            <person name="Aerts A."/>
            <person name="Asiegbu F."/>
            <person name="Belbahri L."/>
            <person name="Bouzid O."/>
            <person name="Broberg A."/>
            <person name="Canback B."/>
            <person name="Coutinho P.M."/>
            <person name="Cullen D."/>
            <person name="Dalman K."/>
            <person name="Deflorio G."/>
            <person name="van Diepen L.T."/>
            <person name="Dunand C."/>
            <person name="Duplessis S."/>
            <person name="Durling M."/>
            <person name="Gonthier P."/>
            <person name="Grimwood J."/>
            <person name="Fossdal C.G."/>
            <person name="Hansson D."/>
            <person name="Henrissat B."/>
            <person name="Hietala A."/>
            <person name="Himmelstrand K."/>
            <person name="Hoffmeister D."/>
            <person name="Hogberg N."/>
            <person name="James T.Y."/>
            <person name="Karlsson M."/>
            <person name="Kohler A."/>
            <person name="Kues U."/>
            <person name="Lee Y.H."/>
            <person name="Lin Y.C."/>
            <person name="Lind M."/>
            <person name="Lindquist E."/>
            <person name="Lombard V."/>
            <person name="Lucas S."/>
            <person name="Lunden K."/>
            <person name="Morin E."/>
            <person name="Murat C."/>
            <person name="Park J."/>
            <person name="Raffaello T."/>
            <person name="Rouze P."/>
            <person name="Salamov A."/>
            <person name="Schmutz J."/>
            <person name="Solheim H."/>
            <person name="Stahlberg J."/>
            <person name="Velez H."/>
            <person name="de Vries R.P."/>
            <person name="Wiebenga A."/>
            <person name="Woodward S."/>
            <person name="Yakovlev I."/>
            <person name="Garbelotto M."/>
            <person name="Martin F."/>
            <person name="Grigoriev I.V."/>
            <person name="Stenlid J."/>
        </authorList>
    </citation>
    <scope>NUCLEOTIDE SEQUENCE [LARGE SCALE GENOMIC DNA]</scope>
    <source>
        <strain evidence="2 3">TC 32-1</strain>
    </source>
</reference>
<dbReference type="KEGG" id="hir:HETIRDRAFT_411748"/>
<gene>
    <name evidence="2" type="ORF">HETIRDRAFT_411748</name>
</gene>
<dbReference type="AlphaFoldDB" id="W4JVR2"/>
<dbReference type="Proteomes" id="UP000030671">
    <property type="component" value="Unassembled WGS sequence"/>
</dbReference>
<dbReference type="InterPro" id="IPR028116">
    <property type="entry name" value="Cis-CaaD-like"/>
</dbReference>
<proteinExistence type="predicted"/>
<evidence type="ECO:0000259" key="1">
    <source>
        <dbReference type="Pfam" id="PF14832"/>
    </source>
</evidence>
<accession>W4JVR2</accession>
<name>W4JVR2_HETIT</name>
<feature type="domain" description="Tautomerase cis-CaaD-like" evidence="1">
    <location>
        <begin position="1"/>
        <end position="132"/>
    </location>
</feature>
<dbReference type="OrthoDB" id="2129288at2759"/>
<sequence>MPLYVLYYHAGSLSFEQKQTIAKEVTDAHCAVTGAGPYFVKVAFQACERGDFYTAGDIDQKHVRFVGYVRRGRNPARMQELLQRLYRSVRVGQPDETVDIEMHVQEADADVWTLNGVNLPQPGSDEEQRWNTACGVPKQ</sequence>
<dbReference type="Pfam" id="PF14832">
    <property type="entry name" value="Tautomerase_3"/>
    <property type="match status" value="1"/>
</dbReference>
<dbReference type="HOGENOM" id="CLU_088298_2_0_1"/>
<dbReference type="GeneID" id="20672966"/>
<dbReference type="InterPro" id="IPR014347">
    <property type="entry name" value="Tautomerase/MIF_sf"/>
</dbReference>
<keyword evidence="3" id="KW-1185">Reference proteome</keyword>
<dbReference type="InParanoid" id="W4JVR2"/>
<dbReference type="Gene3D" id="3.30.429.10">
    <property type="entry name" value="Macrophage Migration Inhibitory Factor"/>
    <property type="match status" value="1"/>
</dbReference>